<proteinExistence type="predicted"/>
<sequence>MVDSPYGVPYPGKWALWRGGWYEARTYSDDEKLMLLSHEGAEAPGPGWEENAESSPAGRRFTRTVPFAELEAYEEFIVKAQWHGYEFGLMRIGADGRATGWAGEPDGRSLSGGRLVGLLDRSGHWHGQAERDSVEAIVPAAELTDFRLVRHRDLAAALRKAGW</sequence>
<protein>
    <submittedName>
        <fullName evidence="1">Uncharacterized protein</fullName>
    </submittedName>
</protein>
<dbReference type="RefSeq" id="WP_264795693.1">
    <property type="nucleotide sequence ID" value="NZ_BRVS01000008.1"/>
</dbReference>
<dbReference type="Proteomes" id="UP001209654">
    <property type="component" value="Unassembled WGS sequence"/>
</dbReference>
<reference evidence="1 2" key="1">
    <citation type="journal article" date="2023" name="Int. J. Syst. Evol. Microbiol.">
        <title>Arthrobacter mangrovi sp. nov., an actinobacterium isolated from the rhizosphere of a mangrove.</title>
        <authorList>
            <person name="Hamada M."/>
            <person name="Saitou S."/>
            <person name="Enomoto N."/>
            <person name="Nanri K."/>
            <person name="Hidaka K."/>
            <person name="Miura T."/>
            <person name="Tamura T."/>
        </authorList>
    </citation>
    <scope>NUCLEOTIDE SEQUENCE [LARGE SCALE GENOMIC DNA]</scope>
    <source>
        <strain evidence="1 2">NBRC 112813</strain>
    </source>
</reference>
<evidence type="ECO:0000313" key="2">
    <source>
        <dbReference type="Proteomes" id="UP001209654"/>
    </source>
</evidence>
<dbReference type="EMBL" id="BRVS01000008">
    <property type="protein sequence ID" value="GLB67576.1"/>
    <property type="molecule type" value="Genomic_DNA"/>
</dbReference>
<keyword evidence="2" id="KW-1185">Reference proteome</keyword>
<name>A0ABQ5MUC1_9MICC</name>
<accession>A0ABQ5MUC1</accession>
<comment type="caution">
    <text evidence="1">The sequence shown here is derived from an EMBL/GenBank/DDBJ whole genome shotgun (WGS) entry which is preliminary data.</text>
</comment>
<gene>
    <name evidence="1" type="ORF">AHIS1636_20160</name>
</gene>
<organism evidence="1 2">
    <name type="scientific">Arthrobacter mangrovi</name>
    <dbReference type="NCBI Taxonomy" id="2966350"/>
    <lineage>
        <taxon>Bacteria</taxon>
        <taxon>Bacillati</taxon>
        <taxon>Actinomycetota</taxon>
        <taxon>Actinomycetes</taxon>
        <taxon>Micrococcales</taxon>
        <taxon>Micrococcaceae</taxon>
        <taxon>Arthrobacter</taxon>
    </lineage>
</organism>
<evidence type="ECO:0000313" key="1">
    <source>
        <dbReference type="EMBL" id="GLB67576.1"/>
    </source>
</evidence>